<organism evidence="2">
    <name type="scientific">Acromyrmex echinatior</name>
    <name type="common">Panamanian leafcutter ant</name>
    <name type="synonym">Acromyrmex octospinosus echinatior</name>
    <dbReference type="NCBI Taxonomy" id="103372"/>
    <lineage>
        <taxon>Eukaryota</taxon>
        <taxon>Metazoa</taxon>
        <taxon>Ecdysozoa</taxon>
        <taxon>Arthropoda</taxon>
        <taxon>Hexapoda</taxon>
        <taxon>Insecta</taxon>
        <taxon>Pterygota</taxon>
        <taxon>Neoptera</taxon>
        <taxon>Endopterygota</taxon>
        <taxon>Hymenoptera</taxon>
        <taxon>Apocrita</taxon>
        <taxon>Aculeata</taxon>
        <taxon>Formicoidea</taxon>
        <taxon>Formicidae</taxon>
        <taxon>Myrmicinae</taxon>
        <taxon>Acromyrmex</taxon>
    </lineage>
</organism>
<protein>
    <submittedName>
        <fullName evidence="1">Uncharacterized protein</fullName>
    </submittedName>
</protein>
<sequence length="122" mass="13182">MPAPTSAAGAAEGGPPRTELQELQLKAGQTTDERARRFRFAQDSRQRDNLLRDLQVVGGGKESFVGAVYTEGCGEDVLQATSRTWAKNVRCFRSSILSSSGVIHGGDDSGGVLRFERIKQRG</sequence>
<proteinExistence type="predicted"/>
<evidence type="ECO:0000313" key="1">
    <source>
        <dbReference type="EMBL" id="EGI63814.1"/>
    </source>
</evidence>
<name>F4WPS3_ACREC</name>
<gene>
    <name evidence="1" type="ORF">G5I_07849</name>
</gene>
<dbReference type="AlphaFoldDB" id="F4WPS3"/>
<dbReference type="EMBL" id="GL888255">
    <property type="protein sequence ID" value="EGI63814.1"/>
    <property type="molecule type" value="Genomic_DNA"/>
</dbReference>
<dbReference type="Proteomes" id="UP000007755">
    <property type="component" value="Unassembled WGS sequence"/>
</dbReference>
<dbReference type="InParanoid" id="F4WPS3"/>
<evidence type="ECO:0000313" key="2">
    <source>
        <dbReference type="Proteomes" id="UP000007755"/>
    </source>
</evidence>
<accession>F4WPS3</accession>
<reference evidence="1" key="1">
    <citation type="submission" date="2011-02" db="EMBL/GenBank/DDBJ databases">
        <title>The genome of the leaf-cutting ant Acromyrmex echinatior suggests key adaptations to social evolution and fungus farming.</title>
        <authorList>
            <person name="Nygaard S."/>
            <person name="Zhang G."/>
        </authorList>
    </citation>
    <scope>NUCLEOTIDE SEQUENCE</scope>
</reference>
<keyword evidence="2" id="KW-1185">Reference proteome</keyword>